<comment type="caution">
    <text evidence="1">The sequence shown here is derived from an EMBL/GenBank/DDBJ whole genome shotgun (WGS) entry which is preliminary data.</text>
</comment>
<organism evidence="1 2">
    <name type="scientific">Riccia fluitans</name>
    <dbReference type="NCBI Taxonomy" id="41844"/>
    <lineage>
        <taxon>Eukaryota</taxon>
        <taxon>Viridiplantae</taxon>
        <taxon>Streptophyta</taxon>
        <taxon>Embryophyta</taxon>
        <taxon>Marchantiophyta</taxon>
        <taxon>Marchantiopsida</taxon>
        <taxon>Marchantiidae</taxon>
        <taxon>Marchantiales</taxon>
        <taxon>Ricciaceae</taxon>
        <taxon>Riccia</taxon>
    </lineage>
</organism>
<keyword evidence="2" id="KW-1185">Reference proteome</keyword>
<dbReference type="Proteomes" id="UP001605036">
    <property type="component" value="Unassembled WGS sequence"/>
</dbReference>
<sequence length="73" mass="8219">MSVNVGSSIRNHSIPSASSCNTWVESCRGSWPKMKGYPVLRMDLKSLSYLLVAYSEECQLYLFLIPDVVSWTS</sequence>
<name>A0ABD1ZJB5_9MARC</name>
<dbReference type="AlphaFoldDB" id="A0ABD1ZJB5"/>
<evidence type="ECO:0000313" key="1">
    <source>
        <dbReference type="EMBL" id="KAL2651542.1"/>
    </source>
</evidence>
<reference evidence="1 2" key="1">
    <citation type="submission" date="2024-09" db="EMBL/GenBank/DDBJ databases">
        <title>Chromosome-scale assembly of Riccia fluitans.</title>
        <authorList>
            <person name="Paukszto L."/>
            <person name="Sawicki J."/>
            <person name="Karawczyk K."/>
            <person name="Piernik-Szablinska J."/>
            <person name="Szczecinska M."/>
            <person name="Mazdziarz M."/>
        </authorList>
    </citation>
    <scope>NUCLEOTIDE SEQUENCE [LARGE SCALE GENOMIC DNA]</scope>
    <source>
        <strain evidence="1">Rf_01</strain>
        <tissue evidence="1">Aerial parts of the thallus</tissue>
    </source>
</reference>
<dbReference type="EMBL" id="JBHFFA010000001">
    <property type="protein sequence ID" value="KAL2651542.1"/>
    <property type="molecule type" value="Genomic_DNA"/>
</dbReference>
<proteinExistence type="predicted"/>
<evidence type="ECO:0000313" key="2">
    <source>
        <dbReference type="Proteomes" id="UP001605036"/>
    </source>
</evidence>
<gene>
    <name evidence="1" type="ORF">R1flu_019670</name>
</gene>
<accession>A0ABD1ZJB5</accession>
<protein>
    <submittedName>
        <fullName evidence="1">Uncharacterized protein</fullName>
    </submittedName>
</protein>